<feature type="compositionally biased region" description="Polar residues" evidence="2">
    <location>
        <begin position="406"/>
        <end position="418"/>
    </location>
</feature>
<evidence type="ECO:0000256" key="2">
    <source>
        <dbReference type="SAM" id="MobiDB-lite"/>
    </source>
</evidence>
<dbReference type="VEuPathDB" id="FungiDB:DIURU_003620"/>
<gene>
    <name evidence="4" type="ORF">DIURU_003620</name>
</gene>
<evidence type="ECO:0000313" key="5">
    <source>
        <dbReference type="Proteomes" id="UP000449547"/>
    </source>
</evidence>
<dbReference type="InterPro" id="IPR012677">
    <property type="entry name" value="Nucleotide-bd_a/b_plait_sf"/>
</dbReference>
<dbReference type="CDD" id="cd00590">
    <property type="entry name" value="RRM_SF"/>
    <property type="match status" value="1"/>
</dbReference>
<evidence type="ECO:0000313" key="4">
    <source>
        <dbReference type="EMBL" id="KAA8901250.1"/>
    </source>
</evidence>
<feature type="compositionally biased region" description="Polar residues" evidence="2">
    <location>
        <begin position="496"/>
        <end position="518"/>
    </location>
</feature>
<feature type="region of interest" description="Disordered" evidence="2">
    <location>
        <begin position="399"/>
        <end position="445"/>
    </location>
</feature>
<dbReference type="EMBL" id="SWFT01000105">
    <property type="protein sequence ID" value="KAA8901250.1"/>
    <property type="molecule type" value="Genomic_DNA"/>
</dbReference>
<dbReference type="GO" id="GO:0003723">
    <property type="term" value="F:RNA binding"/>
    <property type="evidence" value="ECO:0007669"/>
    <property type="project" value="UniProtKB-UniRule"/>
</dbReference>
<dbReference type="OrthoDB" id="1099063at2759"/>
<dbReference type="InterPro" id="IPR000504">
    <property type="entry name" value="RRM_dom"/>
</dbReference>
<feature type="domain" description="RRM" evidence="3">
    <location>
        <begin position="218"/>
        <end position="316"/>
    </location>
</feature>
<sequence>MDAAPNRPLMQIPLPKRPPSMPMSNTPPEHSVISRKSQGSQGSRTSSSSGYASTASVSTSRHGSPPSSVTSMNASPTYMDGGGNGNGNGNDYSLVKARTMAPVKARTMAPVKARTMAPVVLTNFPEMPSEDIILLIKETISANIGSWIEWHMYPLKGRDDGFIIALAQADIAYRFINCMNGLIIDNHTLEARLYYPSATGPWQLPELSPSNMLPEPHNRVYVNNLPFRASIDNFCIFCFKLINDKIPRLASKVTEIKVPSRYDDSQYFGSWRNDDYLSKGYALVTFSDHESAWAFIDAINGVWYDRRQLGARFDRFPDNHSTRPIHFEQASDDDEVPGFVHSGSAQHNPSIKYRDGSYQDDSYQNGSYQHRSYHQNGYQRSRNYHNGYRYNRYHRNGYGRYGYYQDPSSDGNESSFNTHGDGDRTRYPQYRSGNGYPPNHNYQYGSRNNASPPFCCRSGGFSPNGYHPSNNMRRVQYHRNNSSNQSFEQYFDHGSDQSSDDTQVNGNEYPSDDSTSWS</sequence>
<proteinExistence type="predicted"/>
<dbReference type="RefSeq" id="XP_034011873.1">
    <property type="nucleotide sequence ID" value="XM_034156403.1"/>
</dbReference>
<dbReference type="PROSITE" id="PS50102">
    <property type="entry name" value="RRM"/>
    <property type="match status" value="1"/>
</dbReference>
<feature type="region of interest" description="Disordered" evidence="2">
    <location>
        <begin position="1"/>
        <end position="91"/>
    </location>
</feature>
<dbReference type="AlphaFoldDB" id="A0A642ULG0"/>
<evidence type="ECO:0000256" key="1">
    <source>
        <dbReference type="PROSITE-ProRule" id="PRU00176"/>
    </source>
</evidence>
<dbReference type="Proteomes" id="UP000449547">
    <property type="component" value="Unassembled WGS sequence"/>
</dbReference>
<dbReference type="GeneID" id="54782271"/>
<feature type="region of interest" description="Disordered" evidence="2">
    <location>
        <begin position="323"/>
        <end position="383"/>
    </location>
</feature>
<keyword evidence="1" id="KW-0694">RNA-binding</keyword>
<evidence type="ECO:0000259" key="3">
    <source>
        <dbReference type="PROSITE" id="PS50102"/>
    </source>
</evidence>
<feature type="region of interest" description="Disordered" evidence="2">
    <location>
        <begin position="480"/>
        <end position="518"/>
    </location>
</feature>
<dbReference type="Gene3D" id="3.30.70.330">
    <property type="match status" value="1"/>
</dbReference>
<organism evidence="4 5">
    <name type="scientific">Diutina rugosa</name>
    <name type="common">Yeast</name>
    <name type="synonym">Candida rugosa</name>
    <dbReference type="NCBI Taxonomy" id="5481"/>
    <lineage>
        <taxon>Eukaryota</taxon>
        <taxon>Fungi</taxon>
        <taxon>Dikarya</taxon>
        <taxon>Ascomycota</taxon>
        <taxon>Saccharomycotina</taxon>
        <taxon>Pichiomycetes</taxon>
        <taxon>Debaryomycetaceae</taxon>
        <taxon>Diutina</taxon>
    </lineage>
</organism>
<accession>A0A642ULG0</accession>
<name>A0A642ULG0_DIURU</name>
<protein>
    <recommendedName>
        <fullName evidence="3">RRM domain-containing protein</fullName>
    </recommendedName>
</protein>
<dbReference type="SUPFAM" id="SSF54928">
    <property type="entry name" value="RNA-binding domain, RBD"/>
    <property type="match status" value="1"/>
</dbReference>
<feature type="compositionally biased region" description="Polar residues" evidence="2">
    <location>
        <begin position="61"/>
        <end position="76"/>
    </location>
</feature>
<dbReference type="InterPro" id="IPR035979">
    <property type="entry name" value="RBD_domain_sf"/>
</dbReference>
<reference evidence="4 5" key="1">
    <citation type="submission" date="2019-07" db="EMBL/GenBank/DDBJ databases">
        <title>Genome assembly of two rare yeast pathogens: Diutina rugosa and Trichomonascus ciferrii.</title>
        <authorList>
            <person name="Mixao V."/>
            <person name="Saus E."/>
            <person name="Hansen A."/>
            <person name="Lass-Flor C."/>
            <person name="Gabaldon T."/>
        </authorList>
    </citation>
    <scope>NUCLEOTIDE SEQUENCE [LARGE SCALE GENOMIC DNA]</scope>
    <source>
        <strain evidence="4 5">CBS 613</strain>
    </source>
</reference>
<feature type="compositionally biased region" description="Polar residues" evidence="2">
    <location>
        <begin position="359"/>
        <end position="381"/>
    </location>
</feature>
<comment type="caution">
    <text evidence="4">The sequence shown here is derived from an EMBL/GenBank/DDBJ whole genome shotgun (WGS) entry which is preliminary data.</text>
</comment>
<feature type="compositionally biased region" description="Low complexity" evidence="2">
    <location>
        <begin position="34"/>
        <end position="60"/>
    </location>
</feature>
<keyword evidence="5" id="KW-1185">Reference proteome</keyword>